<dbReference type="Proteomes" id="UP001153069">
    <property type="component" value="Unassembled WGS sequence"/>
</dbReference>
<name>A0A9N8EF55_9STRA</name>
<evidence type="ECO:0000256" key="1">
    <source>
        <dbReference type="SAM" id="MobiDB-lite"/>
    </source>
</evidence>
<gene>
    <name evidence="2" type="ORF">SEMRO_987_G228240.1</name>
</gene>
<feature type="compositionally biased region" description="Low complexity" evidence="1">
    <location>
        <begin position="178"/>
        <end position="188"/>
    </location>
</feature>
<reference evidence="2" key="1">
    <citation type="submission" date="2020-06" db="EMBL/GenBank/DDBJ databases">
        <authorList>
            <consortium name="Plant Systems Biology data submission"/>
        </authorList>
    </citation>
    <scope>NUCLEOTIDE SEQUENCE</scope>
    <source>
        <strain evidence="2">D6</strain>
    </source>
</reference>
<comment type="caution">
    <text evidence="2">The sequence shown here is derived from an EMBL/GenBank/DDBJ whole genome shotgun (WGS) entry which is preliminary data.</text>
</comment>
<feature type="compositionally biased region" description="Basic and acidic residues" evidence="1">
    <location>
        <begin position="227"/>
        <end position="239"/>
    </location>
</feature>
<feature type="region of interest" description="Disordered" evidence="1">
    <location>
        <begin position="135"/>
        <end position="154"/>
    </location>
</feature>
<dbReference type="EMBL" id="CAICTM010000985">
    <property type="protein sequence ID" value="CAB9519084.1"/>
    <property type="molecule type" value="Genomic_DNA"/>
</dbReference>
<evidence type="ECO:0000313" key="3">
    <source>
        <dbReference type="Proteomes" id="UP001153069"/>
    </source>
</evidence>
<feature type="region of interest" description="Disordered" evidence="1">
    <location>
        <begin position="159"/>
        <end position="241"/>
    </location>
</feature>
<evidence type="ECO:0000313" key="2">
    <source>
        <dbReference type="EMBL" id="CAB9519084.1"/>
    </source>
</evidence>
<organism evidence="2 3">
    <name type="scientific">Seminavis robusta</name>
    <dbReference type="NCBI Taxonomy" id="568900"/>
    <lineage>
        <taxon>Eukaryota</taxon>
        <taxon>Sar</taxon>
        <taxon>Stramenopiles</taxon>
        <taxon>Ochrophyta</taxon>
        <taxon>Bacillariophyta</taxon>
        <taxon>Bacillariophyceae</taxon>
        <taxon>Bacillariophycidae</taxon>
        <taxon>Naviculales</taxon>
        <taxon>Naviculaceae</taxon>
        <taxon>Seminavis</taxon>
    </lineage>
</organism>
<proteinExistence type="predicted"/>
<accession>A0A9N8EF55</accession>
<sequence length="1263" mass="135931">MSIRSNELSHPLSLHDSLALGEVELGLMAQKHEQSEMEEMERLPVLLRLLSSSRPLSSVPEFPKKGKDPEGLSPTSAALIDEVANQVVARLEDVAATYSVAEGVDVVACHLAPSICKNLSKLSPLKRKRSSVVSSDAANLGSSAGSSNSAAKNTGWETSELAVVGANPRSSFKRRRVSQQSPTTSQQSKHSDGLHEGAASEGVSSDEENANPSSSALPQSKRRSSRRSSDSREAGKQDLQEEVVAKTLSDLSALVVASLEPVKPESDMDGGDTQRGKLSLKLEDSALSEPARSHVAAGNVGVMAGSDLGSTVVSLCHFAPVFRQQHVANALCRATIPQTAGLVKRMGANCPAGVPTLLRGCIEAWKSATVMGSRYASIAKMAKSAVKSLASLSDREASRIRTVLQQESVMVDLQLQLAIKQDPTVAICLLIQHLSYPSSAKPGEKQNGPEPLVKTPSYSASGIQNSSTQATDPCLLTHLQATPTLLVDTLNFLKKELTSIIKIDSLSHESGRLCLLFRCYTWLVLQCDLTTVLTSEACGMKPLELFLTVVMEVVNKSQKGPTGSWETVLLGLIFSSSMLTLGRLLAFEQVEPSILKVCQSCLEASFDRRGSAASERVSASFQRNDVEELLGLVNDYLEPGLRAEQLMIETPDNLLQEGLLKVCEWAQGVESLGSSVKADPSSCPLTEVSTLLDRALKDSAKEAVGLDTKQPVSESATEDAADSGNAVEDGADGNTEKANTTEKHAETTETIKICLTRILSEERSDGTGLYDEMIPELIIKATSYLERNSALKLPLVSPLQLEINAGKAKLTPGCPVDEAFLYQVLYWFAYIDSASSSFVRFDVRVLPLKEVLTYCQWLSGESVWARPLQIQIECNIWKRCPEVQIQRKRWEVTSQVRCNNRRLEGRKALLGGLSESLKASLTNDNQAWAAAAEANFLLARANLRDSDVFPCVASTLLATPNSPPPFCTYAMLCHDPLVFLKSPMRVWQTVGLRRILLTILSSLLETNEAILFEESPSASSAEEVISSRNLIAVRCVLAVVSGSDSNPEHTAHACSMTTHFIRKLMAKGGGLVGMLVKQGPGLPDSVIDWVVEFVPETMADSKSLVNVFERGSSVTTRLSASAAIIRFAIAHGHQQEDVTDKLVYAALTQLVSSFFLVVGPVGVPVNVLVGEDSGVDVAQLRSSTFRVLKSLLGVRGRMRPALRTECGLALNKLAGLCKGENLLSGLSGAVVSRRKALLRDMYDHVAKAANSMAVTDGVSSNLA</sequence>
<dbReference type="AlphaFoldDB" id="A0A9N8EF55"/>
<feature type="compositionally biased region" description="Low complexity" evidence="1">
    <location>
        <begin position="135"/>
        <end position="151"/>
    </location>
</feature>
<protein>
    <submittedName>
        <fullName evidence="2">Uncharacterized protein</fullName>
    </submittedName>
</protein>
<keyword evidence="3" id="KW-1185">Reference proteome</keyword>
<feature type="region of interest" description="Disordered" evidence="1">
    <location>
        <begin position="703"/>
        <end position="744"/>
    </location>
</feature>
<dbReference type="OrthoDB" id="49290at2759"/>